<reference evidence="1 2" key="1">
    <citation type="submission" date="2020-07" db="EMBL/GenBank/DDBJ databases">
        <authorList>
            <person name="Maaloum M."/>
        </authorList>
    </citation>
    <scope>NUCLEOTIDE SEQUENCE [LARGE SCALE GENOMIC DNA]</scope>
    <source>
        <strain evidence="1 2">GCS-AN-3</strain>
    </source>
</reference>
<evidence type="ECO:0000313" key="2">
    <source>
        <dbReference type="Proteomes" id="UP000589716"/>
    </source>
</evidence>
<keyword evidence="2" id="KW-1185">Reference proteome</keyword>
<sequence>MSSKRRIRRNQCGRKVRHADEAAARRAIWKLAQAYGGALGYMAAYRCPHCSGWHIGHANARSKM</sequence>
<dbReference type="AlphaFoldDB" id="A0A853IKF8"/>
<accession>A0A853IKF8</accession>
<protein>
    <submittedName>
        <fullName evidence="1">Uncharacterized protein</fullName>
    </submittedName>
</protein>
<dbReference type="RefSeq" id="WP_180549391.1">
    <property type="nucleotide sequence ID" value="NZ_JACCKX010000001.1"/>
</dbReference>
<name>A0A853IKF8_9BURK</name>
<proteinExistence type="predicted"/>
<dbReference type="EMBL" id="JACCKX010000001">
    <property type="protein sequence ID" value="NZA00856.1"/>
    <property type="molecule type" value="Genomic_DNA"/>
</dbReference>
<gene>
    <name evidence="1" type="ORF">H0I39_01975</name>
</gene>
<dbReference type="Proteomes" id="UP000589716">
    <property type="component" value="Unassembled WGS sequence"/>
</dbReference>
<organism evidence="1 2">
    <name type="scientific">Ottowia beijingensis</name>
    <dbReference type="NCBI Taxonomy" id="1207057"/>
    <lineage>
        <taxon>Bacteria</taxon>
        <taxon>Pseudomonadati</taxon>
        <taxon>Pseudomonadota</taxon>
        <taxon>Betaproteobacteria</taxon>
        <taxon>Burkholderiales</taxon>
        <taxon>Comamonadaceae</taxon>
        <taxon>Ottowia</taxon>
    </lineage>
</organism>
<evidence type="ECO:0000313" key="1">
    <source>
        <dbReference type="EMBL" id="NZA00856.1"/>
    </source>
</evidence>
<comment type="caution">
    <text evidence="1">The sequence shown here is derived from an EMBL/GenBank/DDBJ whole genome shotgun (WGS) entry which is preliminary data.</text>
</comment>